<evidence type="ECO:0000256" key="1">
    <source>
        <dbReference type="ARBA" id="ARBA00022737"/>
    </source>
</evidence>
<keyword evidence="1" id="KW-0677">Repeat</keyword>
<dbReference type="Gene3D" id="1.10.8.430">
    <property type="entry name" value="Helical domain of apoptotic protease-activating factors"/>
    <property type="match status" value="1"/>
</dbReference>
<proteinExistence type="predicted"/>
<dbReference type="GeneID" id="125422630"/>
<gene>
    <name evidence="8" type="primary">LOC125422630</name>
</gene>
<dbReference type="InterPro" id="IPR027417">
    <property type="entry name" value="P-loop_NTPase"/>
</dbReference>
<dbReference type="InterPro" id="IPR042197">
    <property type="entry name" value="Apaf_helical"/>
</dbReference>
<protein>
    <submittedName>
        <fullName evidence="8">Disease resistance protein RGA3</fullName>
    </submittedName>
</protein>
<dbReference type="PRINTS" id="PR00364">
    <property type="entry name" value="DISEASERSIST"/>
</dbReference>
<dbReference type="Pfam" id="PF18052">
    <property type="entry name" value="Rx_N"/>
    <property type="match status" value="1"/>
</dbReference>
<dbReference type="SUPFAM" id="SSF52540">
    <property type="entry name" value="P-loop containing nucleoside triphosphate hydrolases"/>
    <property type="match status" value="1"/>
</dbReference>
<dbReference type="InterPro" id="IPR002182">
    <property type="entry name" value="NB-ARC"/>
</dbReference>
<evidence type="ECO:0000259" key="5">
    <source>
        <dbReference type="Pfam" id="PF00931"/>
    </source>
</evidence>
<dbReference type="InterPro" id="IPR038005">
    <property type="entry name" value="RX-like_CC"/>
</dbReference>
<feature type="domain" description="NB-ARC" evidence="5">
    <location>
        <begin position="187"/>
        <end position="343"/>
    </location>
</feature>
<name>A0ABM3IKX1_ZIZJJ</name>
<keyword evidence="2" id="KW-0547">Nucleotide-binding</keyword>
<dbReference type="InterPro" id="IPR041118">
    <property type="entry name" value="Rx_N"/>
</dbReference>
<dbReference type="Gene3D" id="3.40.50.300">
    <property type="entry name" value="P-loop containing nucleotide triphosphate hydrolases"/>
    <property type="match status" value="1"/>
</dbReference>
<accession>A0ABM3IKX1</accession>
<dbReference type="Gene3D" id="1.20.5.4130">
    <property type="match status" value="1"/>
</dbReference>
<evidence type="ECO:0000313" key="8">
    <source>
        <dbReference type="RefSeq" id="XP_048330671.2"/>
    </source>
</evidence>
<dbReference type="Proteomes" id="UP001652623">
    <property type="component" value="Chromosome 2"/>
</dbReference>
<organism evidence="7 8">
    <name type="scientific">Ziziphus jujuba</name>
    <name type="common">Chinese jujube</name>
    <name type="synonym">Ziziphus sativa</name>
    <dbReference type="NCBI Taxonomy" id="326968"/>
    <lineage>
        <taxon>Eukaryota</taxon>
        <taxon>Viridiplantae</taxon>
        <taxon>Streptophyta</taxon>
        <taxon>Embryophyta</taxon>
        <taxon>Tracheophyta</taxon>
        <taxon>Spermatophyta</taxon>
        <taxon>Magnoliopsida</taxon>
        <taxon>eudicotyledons</taxon>
        <taxon>Gunneridae</taxon>
        <taxon>Pentapetalae</taxon>
        <taxon>rosids</taxon>
        <taxon>fabids</taxon>
        <taxon>Rosales</taxon>
        <taxon>Rhamnaceae</taxon>
        <taxon>Paliureae</taxon>
        <taxon>Ziziphus</taxon>
    </lineage>
</organism>
<evidence type="ECO:0000313" key="7">
    <source>
        <dbReference type="Proteomes" id="UP001652623"/>
    </source>
</evidence>
<sequence length="417" mass="47698">MARLYPSGVVNSIIERLHSEAVRQIGVTDELSGLEKTFSSVKAVLTDAEKKQRADKAVKRWLERLEDAVYEAEELVDELSYEALRQQRAGMLGRDSITKKVCTFFSTSLNQVALHGKLGNKVKAINKRLAAIRDDRDFALEKRHEEDIVVTGGEEPTPSYVPEDEVIALESDKMAIKQYLLDATKSNKENVQVIAIVGMGGAGKSTLAKLAYNDEEVVKHFDLRLWVNLSDNFDERFVIRNIVKYATKKDFENLETYQLKQKLGKIVRGKRYLLVLVDVQYVSDKWTSLKLLLSGCAYGSKIIITTRSCDFAHTMGTMPPYELSLSKEKSWDLFQEMAFMNREEPINSEIEETRRRIVDICSGNLFLIRTIGRIFYSKNPKTEWSSLLEMLECRSREAPHGYVFRMLEIAYENLPSH</sequence>
<dbReference type="PANTHER" id="PTHR36766:SF70">
    <property type="entry name" value="DISEASE RESISTANCE PROTEIN RGA4"/>
    <property type="match status" value="1"/>
</dbReference>
<evidence type="ECO:0000256" key="4">
    <source>
        <dbReference type="ARBA" id="ARBA00022840"/>
    </source>
</evidence>
<feature type="domain" description="Disease resistance N-terminal" evidence="6">
    <location>
        <begin position="9"/>
        <end position="88"/>
    </location>
</feature>
<dbReference type="CDD" id="cd14798">
    <property type="entry name" value="RX-CC_like"/>
    <property type="match status" value="1"/>
</dbReference>
<evidence type="ECO:0000256" key="3">
    <source>
        <dbReference type="ARBA" id="ARBA00022821"/>
    </source>
</evidence>
<keyword evidence="7" id="KW-1185">Reference proteome</keyword>
<evidence type="ECO:0000259" key="6">
    <source>
        <dbReference type="Pfam" id="PF18052"/>
    </source>
</evidence>
<dbReference type="RefSeq" id="XP_048330671.2">
    <property type="nucleotide sequence ID" value="XM_048474714.2"/>
</dbReference>
<keyword evidence="4" id="KW-0067">ATP-binding</keyword>
<reference evidence="7" key="1">
    <citation type="submission" date="2025-05" db="UniProtKB">
        <authorList>
            <consortium name="RefSeq"/>
        </authorList>
    </citation>
    <scope>NUCLEOTIDE SEQUENCE [LARGE SCALE GENOMIC DNA]</scope>
</reference>
<dbReference type="Pfam" id="PF00931">
    <property type="entry name" value="NB-ARC"/>
    <property type="match status" value="1"/>
</dbReference>
<reference evidence="8" key="2">
    <citation type="submission" date="2025-08" db="UniProtKB">
        <authorList>
            <consortium name="RefSeq"/>
        </authorList>
    </citation>
    <scope>IDENTIFICATION</scope>
    <source>
        <tissue evidence="8">Seedling</tissue>
    </source>
</reference>
<keyword evidence="3" id="KW-0611">Plant defense</keyword>
<dbReference type="PANTHER" id="PTHR36766">
    <property type="entry name" value="PLANT BROAD-SPECTRUM MILDEW RESISTANCE PROTEIN RPW8"/>
    <property type="match status" value="1"/>
</dbReference>
<evidence type="ECO:0000256" key="2">
    <source>
        <dbReference type="ARBA" id="ARBA00022741"/>
    </source>
</evidence>